<dbReference type="AlphaFoldDB" id="A0A4Z1G7G6"/>
<reference evidence="2 3" key="1">
    <citation type="submission" date="2017-12" db="EMBL/GenBank/DDBJ databases">
        <title>Comparative genomics of Botrytis spp.</title>
        <authorList>
            <person name="Valero-Jimenez C.A."/>
            <person name="Tapia P."/>
            <person name="Veloso J."/>
            <person name="Silva-Moreno E."/>
            <person name="Staats M."/>
            <person name="Valdes J.H."/>
            <person name="Van Kan J.A.L."/>
        </authorList>
    </citation>
    <scope>NUCLEOTIDE SEQUENCE [LARGE SCALE GENOMIC DNA]</scope>
    <source>
        <strain evidence="2 3">Bh0001</strain>
    </source>
</reference>
<keyword evidence="3" id="KW-1185">Reference proteome</keyword>
<gene>
    <name evidence="2" type="ORF">BHYA_0386g00010</name>
</gene>
<feature type="region of interest" description="Disordered" evidence="1">
    <location>
        <begin position="915"/>
        <end position="942"/>
    </location>
</feature>
<feature type="compositionally biased region" description="Polar residues" evidence="1">
    <location>
        <begin position="332"/>
        <end position="348"/>
    </location>
</feature>
<dbReference type="EMBL" id="PQXK01000385">
    <property type="protein sequence ID" value="TGO31888.1"/>
    <property type="molecule type" value="Genomic_DNA"/>
</dbReference>
<evidence type="ECO:0000256" key="1">
    <source>
        <dbReference type="SAM" id="MobiDB-lite"/>
    </source>
</evidence>
<evidence type="ECO:0000313" key="3">
    <source>
        <dbReference type="Proteomes" id="UP000297814"/>
    </source>
</evidence>
<feature type="compositionally biased region" description="Polar residues" evidence="1">
    <location>
        <begin position="55"/>
        <end position="65"/>
    </location>
</feature>
<evidence type="ECO:0000313" key="2">
    <source>
        <dbReference type="EMBL" id="TGO31888.1"/>
    </source>
</evidence>
<name>A0A4Z1G7G6_9HELO</name>
<comment type="caution">
    <text evidence="2">The sequence shown here is derived from an EMBL/GenBank/DDBJ whole genome shotgun (WGS) entry which is preliminary data.</text>
</comment>
<proteinExistence type="predicted"/>
<dbReference type="Proteomes" id="UP000297814">
    <property type="component" value="Unassembled WGS sequence"/>
</dbReference>
<organism evidence="2 3">
    <name type="scientific">Botrytis hyacinthi</name>
    <dbReference type="NCBI Taxonomy" id="278943"/>
    <lineage>
        <taxon>Eukaryota</taxon>
        <taxon>Fungi</taxon>
        <taxon>Dikarya</taxon>
        <taxon>Ascomycota</taxon>
        <taxon>Pezizomycotina</taxon>
        <taxon>Leotiomycetes</taxon>
        <taxon>Helotiales</taxon>
        <taxon>Sclerotiniaceae</taxon>
        <taxon>Botrytis</taxon>
    </lineage>
</organism>
<accession>A0A4Z1G7G6</accession>
<sequence>MQLHVNYSDIIQPLERSLSDKRSMHKPTIDGSYEVPEISNIDLICDNNTERQQHTVDTSQTTTSKKNTELMDPNLGDTVETDISAKEINSRSSSQTKDSSALCTNSNPHIPYYMEDFSLGASHASPAEWITNNRNAGSPFGCDVGLFSVSNGENESIVTAASNAHLEYSTESSHCQPDCHYDQGTVQQANEGSVYGEQQQEVYMRAESEAGDGHCTHQEQEMWHSAKLCHDSENDETDSDSQRGVSSLPTGLVRPSDDCECIPPFVDRRHHHCRTLESESVGEYQEWPFQGFLKRSKIGDDITYNLQFQLQHIPEHLHLRVLSKTLNIDSADNSTSIHHDNTLQSKKTPQMRRKRVSWRPEENKTIQAMKKDGCTWLEIHQALPHRTQGAIQVQYSTKLKKKRSLSSPRSRFPAKKIPGIEVRIPYAYSNEQIMSNATEILIQKLKLELILRERVFIKWEDKSGTPSIYYDQEGHLHIHFSLEVSIILGGNKQKIEMLLVVPPDANFSDTTKPRLISNIGNLSRLDASAIHDAEISDSMQIICLQFNIITEGFIVTKKKNTTTIKPRNYTSKELICGLESLSDTKTFTVYIKPNDYALVGLEEIRNRLSNAGTDTHRTNMKEIYVWQTPELVEWSRLDPVSPLPPYTKNPQPFPEVQAPRSPPITFEQETPSVNIIEVVIAETPPRSRTRLNSTSVHSIFSPDCEELTDVQVNLDDIEEDSRCIEMNLDLDSDEEQLAKEQFVNLDSREISQQLDHDLEVSQKLNSKLLRWIQTVIRINSNVYEHKRLITKLSILGNCIRTSNASVFDATLLWCSALFFYDPLDSDSDNNLGLWEGRNLWLISDIARLIKWANGMHYGAEIDSSLKHFIKLGDTARTVALDVSCNKDKYYDQKSVCIVSILAEFSKLGGDNGGSGISKENNSTSISRKGLRTDTNTPKRVKM</sequence>
<evidence type="ECO:0008006" key="4">
    <source>
        <dbReference type="Google" id="ProtNLM"/>
    </source>
</evidence>
<feature type="region of interest" description="Disordered" evidence="1">
    <location>
        <begin position="50"/>
        <end position="78"/>
    </location>
</feature>
<feature type="compositionally biased region" description="Polar residues" evidence="1">
    <location>
        <begin position="917"/>
        <end position="942"/>
    </location>
</feature>
<feature type="region of interest" description="Disordered" evidence="1">
    <location>
        <begin position="332"/>
        <end position="361"/>
    </location>
</feature>
<feature type="region of interest" description="Disordered" evidence="1">
    <location>
        <begin position="231"/>
        <end position="251"/>
    </location>
</feature>
<protein>
    <recommendedName>
        <fullName evidence="4">Myb-like domain-containing protein</fullName>
    </recommendedName>
</protein>